<comment type="caution">
    <text evidence="3">The sequence shown here is derived from an EMBL/GenBank/DDBJ whole genome shotgun (WGS) entry which is preliminary data.</text>
</comment>
<keyword evidence="3" id="KW-0328">Glycosyltransferase</keyword>
<keyword evidence="1" id="KW-0812">Transmembrane</keyword>
<dbReference type="SUPFAM" id="SSF53448">
    <property type="entry name" value="Nucleotide-diphospho-sugar transferases"/>
    <property type="match status" value="1"/>
</dbReference>
<dbReference type="InterPro" id="IPR050834">
    <property type="entry name" value="Glycosyltransf_2"/>
</dbReference>
<keyword evidence="3" id="KW-0808">Transferase</keyword>
<dbReference type="Gene3D" id="3.90.550.10">
    <property type="entry name" value="Spore Coat Polysaccharide Biosynthesis Protein SpsA, Chain A"/>
    <property type="match status" value="1"/>
</dbReference>
<dbReference type="Pfam" id="PF00535">
    <property type="entry name" value="Glycos_transf_2"/>
    <property type="match status" value="1"/>
</dbReference>
<feature type="domain" description="Glycosyltransferase 2-like" evidence="2">
    <location>
        <begin position="6"/>
        <end position="158"/>
    </location>
</feature>
<feature type="transmembrane region" description="Helical" evidence="1">
    <location>
        <begin position="267"/>
        <end position="288"/>
    </location>
</feature>
<reference evidence="3" key="1">
    <citation type="submission" date="2021-03" db="EMBL/GenBank/DDBJ databases">
        <authorList>
            <person name="Jaffe A."/>
        </authorList>
    </citation>
    <scope>NUCLEOTIDE SEQUENCE</scope>
    <source>
        <strain evidence="3">RIFCSPLOWO2_01_FULL_58_19</strain>
    </source>
</reference>
<keyword evidence="1" id="KW-1133">Transmembrane helix</keyword>
<organism evidence="3 4">
    <name type="scientific">Candidatus Iainarchaeum sp</name>
    <dbReference type="NCBI Taxonomy" id="3101447"/>
    <lineage>
        <taxon>Archaea</taxon>
        <taxon>Candidatus Iainarchaeota</taxon>
        <taxon>Candidatus Iainarchaeia</taxon>
        <taxon>Candidatus Iainarchaeales</taxon>
        <taxon>Candidatus Iainarchaeaceae</taxon>
        <taxon>Candidatus Iainarchaeum</taxon>
    </lineage>
</organism>
<evidence type="ECO:0000259" key="2">
    <source>
        <dbReference type="Pfam" id="PF00535"/>
    </source>
</evidence>
<dbReference type="PANTHER" id="PTHR43685:SF3">
    <property type="entry name" value="SLR2126 PROTEIN"/>
    <property type="match status" value="1"/>
</dbReference>
<proteinExistence type="predicted"/>
<dbReference type="EMBL" id="JAGVWE010000006">
    <property type="protein sequence ID" value="MBS3063567.1"/>
    <property type="molecule type" value="Genomic_DNA"/>
</dbReference>
<dbReference type="EC" id="2.4.-.-" evidence="3"/>
<evidence type="ECO:0000313" key="3">
    <source>
        <dbReference type="EMBL" id="MBS3063567.1"/>
    </source>
</evidence>
<dbReference type="AlphaFoldDB" id="A0A8T4LA64"/>
<evidence type="ECO:0000256" key="1">
    <source>
        <dbReference type="SAM" id="Phobius"/>
    </source>
</evidence>
<reference evidence="3" key="2">
    <citation type="submission" date="2021-05" db="EMBL/GenBank/DDBJ databases">
        <title>Protein family content uncovers lineage relationships and bacterial pathway maintenance mechanisms in DPANN archaea.</title>
        <authorList>
            <person name="Castelle C.J."/>
            <person name="Meheust R."/>
            <person name="Jaffe A.L."/>
            <person name="Seitz K."/>
            <person name="Gong X."/>
            <person name="Baker B.J."/>
            <person name="Banfield J.F."/>
        </authorList>
    </citation>
    <scope>NUCLEOTIDE SEQUENCE</scope>
    <source>
        <strain evidence="3">RIFCSPLOWO2_01_FULL_58_19</strain>
    </source>
</reference>
<keyword evidence="1" id="KW-0472">Membrane</keyword>
<evidence type="ECO:0000313" key="4">
    <source>
        <dbReference type="Proteomes" id="UP000678237"/>
    </source>
</evidence>
<accession>A0A8T4LA64</accession>
<dbReference type="Proteomes" id="UP000678237">
    <property type="component" value="Unassembled WGS sequence"/>
</dbReference>
<dbReference type="InterPro" id="IPR029044">
    <property type="entry name" value="Nucleotide-diphossugar_trans"/>
</dbReference>
<feature type="transmembrane region" description="Helical" evidence="1">
    <location>
        <begin position="294"/>
        <end position="319"/>
    </location>
</feature>
<gene>
    <name evidence="3" type="ORF">J4203_06930</name>
</gene>
<dbReference type="InterPro" id="IPR001173">
    <property type="entry name" value="Glyco_trans_2-like"/>
</dbReference>
<feature type="transmembrane region" description="Helical" evidence="1">
    <location>
        <begin position="245"/>
        <end position="262"/>
    </location>
</feature>
<dbReference type="GO" id="GO:0016757">
    <property type="term" value="F:glycosyltransferase activity"/>
    <property type="evidence" value="ECO:0007669"/>
    <property type="project" value="UniProtKB-KW"/>
</dbReference>
<dbReference type="PANTHER" id="PTHR43685">
    <property type="entry name" value="GLYCOSYLTRANSFERASE"/>
    <property type="match status" value="1"/>
</dbReference>
<name>A0A8T4LA64_9ARCH</name>
<sequence length="325" mass="37113">MGLQASVIIPVYNGAETIAACIDSALKQDFKSRYEVIVVDDGSTDQTGEIVEGFGRKVKLISQKNRGPAAARNAGARAAKGEFIVFMDDDCQADKHWLAEMLWPFESPEVVGVQGRYKNRQREIVARLIHLEIAERYEKLRQQRFVDHIGTYSAAYRRETFLKCKGFDEKFSIASGEDIDLSYRLAEKGFKLVFNWNAVVWHQHPTSAWHYFKVKFWRAYWRVRMYKKHKRKIVQDSYTSQNVKLQIGLFYVFLIGLAGLFFTQKALIVVALTALAWFLSITKFWAYALGKDPLVGLITPVFLAIRTLVFGVGFAYGVLREGVLG</sequence>
<protein>
    <submittedName>
        <fullName evidence="3">Glycosyltransferase</fullName>
        <ecNumber evidence="3">2.4.-.-</ecNumber>
    </submittedName>
</protein>